<evidence type="ECO:0000313" key="1">
    <source>
        <dbReference type="EMBL" id="RRT76896.1"/>
    </source>
</evidence>
<sequence length="95" mass="10003">MAVTALRHGQRLLAALVESKVVALGLTEGCKAESSSFSTMTAASHGCMGKQLGFPNCKGLFGWPRLADRPCQIATMGMVASWPPKVPLWLGTPSS</sequence>
<accession>A0A427AL41</accession>
<dbReference type="Proteomes" id="UP000287651">
    <property type="component" value="Unassembled WGS sequence"/>
</dbReference>
<protein>
    <submittedName>
        <fullName evidence="1">Uncharacterized protein</fullName>
    </submittedName>
</protein>
<comment type="caution">
    <text evidence="1">The sequence shown here is derived from an EMBL/GenBank/DDBJ whole genome shotgun (WGS) entry which is preliminary data.</text>
</comment>
<reference evidence="1 2" key="1">
    <citation type="journal article" date="2014" name="Agronomy (Basel)">
        <title>A Draft Genome Sequence for Ensete ventricosum, the Drought-Tolerant Tree Against Hunger.</title>
        <authorList>
            <person name="Harrison J."/>
            <person name="Moore K.A."/>
            <person name="Paszkiewicz K."/>
            <person name="Jones T."/>
            <person name="Grant M."/>
            <person name="Ambacheew D."/>
            <person name="Muzemil S."/>
            <person name="Studholme D.J."/>
        </authorList>
    </citation>
    <scope>NUCLEOTIDE SEQUENCE [LARGE SCALE GENOMIC DNA]</scope>
</reference>
<organism evidence="1 2">
    <name type="scientific">Ensete ventricosum</name>
    <name type="common">Abyssinian banana</name>
    <name type="synonym">Musa ensete</name>
    <dbReference type="NCBI Taxonomy" id="4639"/>
    <lineage>
        <taxon>Eukaryota</taxon>
        <taxon>Viridiplantae</taxon>
        <taxon>Streptophyta</taxon>
        <taxon>Embryophyta</taxon>
        <taxon>Tracheophyta</taxon>
        <taxon>Spermatophyta</taxon>
        <taxon>Magnoliopsida</taxon>
        <taxon>Liliopsida</taxon>
        <taxon>Zingiberales</taxon>
        <taxon>Musaceae</taxon>
        <taxon>Ensete</taxon>
    </lineage>
</organism>
<gene>
    <name evidence="1" type="ORF">B296_00003626</name>
</gene>
<dbReference type="AlphaFoldDB" id="A0A427AL41"/>
<name>A0A427AL41_ENSVE</name>
<dbReference type="EMBL" id="AMZH03002065">
    <property type="protein sequence ID" value="RRT76896.1"/>
    <property type="molecule type" value="Genomic_DNA"/>
</dbReference>
<proteinExistence type="predicted"/>
<evidence type="ECO:0000313" key="2">
    <source>
        <dbReference type="Proteomes" id="UP000287651"/>
    </source>
</evidence>